<sequence length="639" mass="69556">MIVLSAKYSRGSLQESVAPPIEADGDDNGDNNDDDHGTTVMRMTAFDADDPATDNALLRYNIRQQTPDKPSPNMFYIDPEKGDIVTVVSPALLDRETELQQHPGKSPQPYLPLSSVAECSLGDDSPDESERLGSLPEAKAEELKERKSDRGEDTETLENPKYELVIEAQDMAGLDVGLTGTATATVVIDDKNDHSPKFTKKEFQATVEEGAVGVIVNLTVEDKDDPTTGAWRAAYTIINGNPGQSFEIHTNPQSNEGMLSVVKEDGVFLGAVENEDPLVPDVSYGPSSTATVHITVLDVNEGPVFHPDPMMVTKQEHISVGSVLLTVNATDPDSLQHQTIRYCLVSTNHGNICMWPCFKPVPGGKPEQDRSAFHWASQDIGLECHPLPTVASPPGPPRYSVYKDPAGWLNINPINGTVDTTAVLDRESPFVHNSVYTALFLAIDSDTHALVSLLQNLNKANYHLPIMVTDSGKPPMTNITDLRVQVCSCKNSKVDCNTAGAPHFSATAVLLLSFFSLAQSTFPVGFLGTRIMIENLALPGICTTANVIVEVIHASEEVISIQRKLENHFREDTVLKVVVCRALEERGKKWKLLVPSLTSPLDDMSSRIDDLEKNIADLMTQAGVEELDGENKIPATQKS</sequence>
<evidence type="ECO:0000313" key="15">
    <source>
        <dbReference type="EMBL" id="KAB0406828.1"/>
    </source>
</evidence>
<dbReference type="AlphaFoldDB" id="A0A6A1QFE5"/>
<gene>
    <name evidence="15" type="ORF">E2I00_012402</name>
</gene>
<feature type="domain" description="Cadherin" evidence="14">
    <location>
        <begin position="199"/>
        <end position="305"/>
    </location>
</feature>
<keyword evidence="4" id="KW-0165">Cleavage on pair of basic residues</keyword>
<dbReference type="Proteomes" id="UP000437017">
    <property type="component" value="Unassembled WGS sequence"/>
</dbReference>
<comment type="subcellular location">
    <subcellularLocation>
        <location evidence="1">Cell membrane</location>
    </subcellularLocation>
</comment>
<dbReference type="InterPro" id="IPR002126">
    <property type="entry name" value="Cadherin-like_dom"/>
</dbReference>
<dbReference type="SUPFAM" id="SSF49313">
    <property type="entry name" value="Cadherin-like"/>
    <property type="match status" value="3"/>
</dbReference>
<dbReference type="InterPro" id="IPR039808">
    <property type="entry name" value="Cadherin"/>
</dbReference>
<dbReference type="InterPro" id="IPR020894">
    <property type="entry name" value="Cadherin_CS"/>
</dbReference>
<keyword evidence="12" id="KW-0175">Coiled coil</keyword>
<evidence type="ECO:0000256" key="11">
    <source>
        <dbReference type="PROSITE-ProRule" id="PRU00043"/>
    </source>
</evidence>
<dbReference type="OrthoDB" id="9933746at2759"/>
<evidence type="ECO:0000256" key="5">
    <source>
        <dbReference type="ARBA" id="ARBA00022723"/>
    </source>
</evidence>
<evidence type="ECO:0000256" key="12">
    <source>
        <dbReference type="SAM" id="Coils"/>
    </source>
</evidence>
<comment type="caution">
    <text evidence="15">The sequence shown here is derived from an EMBL/GenBank/DDBJ whole genome shotgun (WGS) entry which is preliminary data.</text>
</comment>
<keyword evidence="5" id="KW-0479">Metal-binding</keyword>
<evidence type="ECO:0000256" key="10">
    <source>
        <dbReference type="ARBA" id="ARBA00023180"/>
    </source>
</evidence>
<dbReference type="Pfam" id="PF00028">
    <property type="entry name" value="Cadherin"/>
    <property type="match status" value="1"/>
</dbReference>
<evidence type="ECO:0000313" key="16">
    <source>
        <dbReference type="Proteomes" id="UP000437017"/>
    </source>
</evidence>
<dbReference type="GO" id="GO:0016342">
    <property type="term" value="C:catenin complex"/>
    <property type="evidence" value="ECO:0007669"/>
    <property type="project" value="TreeGrafter"/>
</dbReference>
<evidence type="ECO:0000256" key="13">
    <source>
        <dbReference type="SAM" id="MobiDB-lite"/>
    </source>
</evidence>
<evidence type="ECO:0000256" key="8">
    <source>
        <dbReference type="ARBA" id="ARBA00022889"/>
    </source>
</evidence>
<dbReference type="GO" id="GO:0045296">
    <property type="term" value="F:cadherin binding"/>
    <property type="evidence" value="ECO:0007669"/>
    <property type="project" value="TreeGrafter"/>
</dbReference>
<keyword evidence="3" id="KW-1003">Cell membrane</keyword>
<reference evidence="15 16" key="1">
    <citation type="journal article" date="2019" name="PLoS ONE">
        <title>Genomic analyses reveal an absence of contemporary introgressive admixture between fin whales and blue whales, despite known hybrids.</title>
        <authorList>
            <person name="Westbury M.V."/>
            <person name="Petersen B."/>
            <person name="Lorenzen E.D."/>
        </authorList>
    </citation>
    <scope>NUCLEOTIDE SEQUENCE [LARGE SCALE GENOMIC DNA]</scope>
    <source>
        <strain evidence="15">FinWhale-01</strain>
    </source>
</reference>
<dbReference type="Gene3D" id="2.60.40.60">
    <property type="entry name" value="Cadherins"/>
    <property type="match status" value="4"/>
</dbReference>
<evidence type="ECO:0000256" key="2">
    <source>
        <dbReference type="ARBA" id="ARBA00006349"/>
    </source>
</evidence>
<evidence type="ECO:0000256" key="6">
    <source>
        <dbReference type="ARBA" id="ARBA00022737"/>
    </source>
</evidence>
<dbReference type="PANTHER" id="PTHR24027">
    <property type="entry name" value="CADHERIN-23"/>
    <property type="match status" value="1"/>
</dbReference>
<dbReference type="GO" id="GO:0005509">
    <property type="term" value="F:calcium ion binding"/>
    <property type="evidence" value="ECO:0007669"/>
    <property type="project" value="UniProtKB-UniRule"/>
</dbReference>
<keyword evidence="6" id="KW-0677">Repeat</keyword>
<feature type="compositionally biased region" description="Basic and acidic residues" evidence="13">
    <location>
        <begin position="138"/>
        <end position="160"/>
    </location>
</feature>
<dbReference type="FunFam" id="2.60.40.60:FF:000019">
    <property type="entry name" value="Cadherin 2"/>
    <property type="match status" value="1"/>
</dbReference>
<keyword evidence="16" id="KW-1185">Reference proteome</keyword>
<evidence type="ECO:0000256" key="9">
    <source>
        <dbReference type="ARBA" id="ARBA00023136"/>
    </source>
</evidence>
<evidence type="ECO:0000256" key="1">
    <source>
        <dbReference type="ARBA" id="ARBA00004236"/>
    </source>
</evidence>
<keyword evidence="8" id="KW-0130">Cell adhesion</keyword>
<dbReference type="GO" id="GO:0003714">
    <property type="term" value="F:transcription corepressor activity"/>
    <property type="evidence" value="ECO:0007669"/>
    <property type="project" value="InterPro"/>
</dbReference>
<dbReference type="PROSITE" id="PS00232">
    <property type="entry name" value="CADHERIN_1"/>
    <property type="match status" value="1"/>
</dbReference>
<dbReference type="GO" id="GO:0005912">
    <property type="term" value="C:adherens junction"/>
    <property type="evidence" value="ECO:0007669"/>
    <property type="project" value="TreeGrafter"/>
</dbReference>
<keyword evidence="7 11" id="KW-0106">Calcium</keyword>
<feature type="region of interest" description="Disordered" evidence="13">
    <location>
        <begin position="1"/>
        <end position="38"/>
    </location>
</feature>
<dbReference type="GO" id="GO:0008013">
    <property type="term" value="F:beta-catenin binding"/>
    <property type="evidence" value="ECO:0007669"/>
    <property type="project" value="TreeGrafter"/>
</dbReference>
<dbReference type="FunFam" id="2.60.40.60:FF:000022">
    <property type="entry name" value="Cadherin 2"/>
    <property type="match status" value="1"/>
</dbReference>
<comment type="similarity">
    <text evidence="2">Belongs to the HSBP1 family.</text>
</comment>
<evidence type="ECO:0000259" key="14">
    <source>
        <dbReference type="PROSITE" id="PS50268"/>
    </source>
</evidence>
<dbReference type="InterPro" id="IPR015919">
    <property type="entry name" value="Cadherin-like_sf"/>
</dbReference>
<evidence type="ECO:0000256" key="4">
    <source>
        <dbReference type="ARBA" id="ARBA00022685"/>
    </source>
</evidence>
<dbReference type="CDD" id="cd11304">
    <property type="entry name" value="Cadherin_repeat"/>
    <property type="match status" value="3"/>
</dbReference>
<dbReference type="PROSITE" id="PS50268">
    <property type="entry name" value="CADHERIN_2"/>
    <property type="match status" value="3"/>
</dbReference>
<name>A0A6A1QFE5_BALPH</name>
<dbReference type="EMBL" id="SGJD01000129">
    <property type="protein sequence ID" value="KAB0406828.1"/>
    <property type="molecule type" value="Genomic_DNA"/>
</dbReference>
<organism evidence="15 16">
    <name type="scientific">Balaenoptera physalus</name>
    <name type="common">Fin whale</name>
    <name type="synonym">Balaena physalus</name>
    <dbReference type="NCBI Taxonomy" id="9770"/>
    <lineage>
        <taxon>Eukaryota</taxon>
        <taxon>Metazoa</taxon>
        <taxon>Chordata</taxon>
        <taxon>Craniata</taxon>
        <taxon>Vertebrata</taxon>
        <taxon>Euteleostomi</taxon>
        <taxon>Mammalia</taxon>
        <taxon>Eutheria</taxon>
        <taxon>Laurasiatheria</taxon>
        <taxon>Artiodactyla</taxon>
        <taxon>Whippomorpha</taxon>
        <taxon>Cetacea</taxon>
        <taxon>Mysticeti</taxon>
        <taxon>Balaenopteridae</taxon>
        <taxon>Balaenoptera</taxon>
    </lineage>
</organism>
<dbReference type="GO" id="GO:0007156">
    <property type="term" value="P:homophilic cell adhesion via plasma membrane adhesion molecules"/>
    <property type="evidence" value="ECO:0007669"/>
    <property type="project" value="InterPro"/>
</dbReference>
<feature type="compositionally biased region" description="Acidic residues" evidence="13">
    <location>
        <begin position="23"/>
        <end position="33"/>
    </location>
</feature>
<dbReference type="SMART" id="SM00112">
    <property type="entry name" value="CA"/>
    <property type="match status" value="3"/>
</dbReference>
<feature type="domain" description="Cadherin" evidence="14">
    <location>
        <begin position="37"/>
        <end position="198"/>
    </location>
</feature>
<protein>
    <recommendedName>
        <fullName evidence="14">Cadherin domain-containing protein</fullName>
    </recommendedName>
</protein>
<dbReference type="PRINTS" id="PR00205">
    <property type="entry name" value="CADHERIN"/>
</dbReference>
<dbReference type="GO" id="GO:0016477">
    <property type="term" value="P:cell migration"/>
    <property type="evidence" value="ECO:0007669"/>
    <property type="project" value="TreeGrafter"/>
</dbReference>
<evidence type="ECO:0000256" key="7">
    <source>
        <dbReference type="ARBA" id="ARBA00022837"/>
    </source>
</evidence>
<proteinExistence type="inferred from homology"/>
<keyword evidence="10" id="KW-0325">Glycoprotein</keyword>
<feature type="coiled-coil region" evidence="12">
    <location>
        <begin position="601"/>
        <end position="628"/>
    </location>
</feature>
<feature type="domain" description="Cadherin" evidence="14">
    <location>
        <begin position="306"/>
        <end position="504"/>
    </location>
</feature>
<feature type="region of interest" description="Disordered" evidence="13">
    <location>
        <begin position="99"/>
        <end position="160"/>
    </location>
</feature>
<dbReference type="GO" id="GO:0000902">
    <property type="term" value="P:cell morphogenesis"/>
    <property type="evidence" value="ECO:0007669"/>
    <property type="project" value="TreeGrafter"/>
</dbReference>
<evidence type="ECO:0000256" key="3">
    <source>
        <dbReference type="ARBA" id="ARBA00022475"/>
    </source>
</evidence>
<dbReference type="Pfam" id="PF06825">
    <property type="entry name" value="HSBP1"/>
    <property type="match status" value="1"/>
</dbReference>
<dbReference type="GO" id="GO:0034332">
    <property type="term" value="P:adherens junction organization"/>
    <property type="evidence" value="ECO:0007669"/>
    <property type="project" value="TreeGrafter"/>
</dbReference>
<dbReference type="GO" id="GO:0007043">
    <property type="term" value="P:cell-cell junction assembly"/>
    <property type="evidence" value="ECO:0007669"/>
    <property type="project" value="TreeGrafter"/>
</dbReference>
<dbReference type="GO" id="GO:0016339">
    <property type="term" value="P:calcium-dependent cell-cell adhesion via plasma membrane cell adhesion molecules"/>
    <property type="evidence" value="ECO:0007669"/>
    <property type="project" value="TreeGrafter"/>
</dbReference>
<dbReference type="PANTHER" id="PTHR24027:SF80">
    <property type="entry name" value="CADHERIN-13"/>
    <property type="match status" value="1"/>
</dbReference>
<keyword evidence="9" id="KW-0472">Membrane</keyword>
<accession>A0A6A1QFE5</accession>
<dbReference type="GO" id="GO:0044331">
    <property type="term" value="P:cell-cell adhesion mediated by cadherin"/>
    <property type="evidence" value="ECO:0007669"/>
    <property type="project" value="TreeGrafter"/>
</dbReference>
<dbReference type="InterPro" id="IPR009643">
    <property type="entry name" value="HS1-bd"/>
</dbReference>